<keyword evidence="8" id="KW-1185">Reference proteome</keyword>
<comment type="caution">
    <text evidence="7">The sequence shown here is derived from an EMBL/GenBank/DDBJ whole genome shotgun (WGS) entry which is preliminary data.</text>
</comment>
<gene>
    <name evidence="7" type="ORF">VA596_15415</name>
</gene>
<dbReference type="Pfam" id="PF02771">
    <property type="entry name" value="Acyl-CoA_dh_N"/>
    <property type="match status" value="1"/>
</dbReference>
<dbReference type="InterPro" id="IPR036250">
    <property type="entry name" value="AcylCo_DH-like_C"/>
</dbReference>
<dbReference type="PANTHER" id="PTHR43884">
    <property type="entry name" value="ACYL-COA DEHYDROGENASE"/>
    <property type="match status" value="1"/>
</dbReference>
<dbReference type="GO" id="GO:0016491">
    <property type="term" value="F:oxidoreductase activity"/>
    <property type="evidence" value="ECO:0007669"/>
    <property type="project" value="UniProtKB-KW"/>
</dbReference>
<evidence type="ECO:0000256" key="2">
    <source>
        <dbReference type="ARBA" id="ARBA00009347"/>
    </source>
</evidence>
<evidence type="ECO:0000259" key="5">
    <source>
        <dbReference type="Pfam" id="PF00441"/>
    </source>
</evidence>
<comment type="cofactor">
    <cofactor evidence="1">
        <name>FAD</name>
        <dbReference type="ChEBI" id="CHEBI:57692"/>
    </cofactor>
</comment>
<evidence type="ECO:0000256" key="3">
    <source>
        <dbReference type="ARBA" id="ARBA00022630"/>
    </source>
</evidence>
<sequence>MTTTAVPLAELVGRVTKVAGEHVRRTDDEAAFPVEALDELRATGLLGLLVPAGDGGLGGSLADVLETSAELGRVDMSLAMIFAMHCQQVAAVLAHAEGKLRAELLPEIAAGRLYLGSVTTEAGKGGHLLTAESAAAWRDGGLLVDRFAPIVTGGRHADGFLITMRAPDADADNQVSLVYAARDQLEIEQAGGWEPLGMRASDSGALRLRGRVPAHQVVGRHGDFHTIVTTVFGPLAHLGWASCWLGTAAGALSRVIASLRGSRGKTDLSSELLMTRLSRSRQRLDTVHALIDRARHVVETAADLSVPKVQLLINAVKITAAEECYRAVDELVDAVGMRHGYLRDSPTRLEQSLRDLRSAVLNYSNDRLHLADGRLTLLDQEVRFA</sequence>
<organism evidence="7 8">
    <name type="scientific">Amycolatopsis heterodermiae</name>
    <dbReference type="NCBI Taxonomy" id="3110235"/>
    <lineage>
        <taxon>Bacteria</taxon>
        <taxon>Bacillati</taxon>
        <taxon>Actinomycetota</taxon>
        <taxon>Actinomycetes</taxon>
        <taxon>Pseudonocardiales</taxon>
        <taxon>Pseudonocardiaceae</taxon>
        <taxon>Amycolatopsis</taxon>
    </lineage>
</organism>
<feature type="domain" description="Acyl-CoA dehydrogenase/oxidase N-terminal" evidence="6">
    <location>
        <begin position="19"/>
        <end position="111"/>
    </location>
</feature>
<dbReference type="EC" id="1.-.-.-" evidence="7"/>
<reference evidence="7 8" key="1">
    <citation type="submission" date="2023-12" db="EMBL/GenBank/DDBJ databases">
        <title>Amycolatopsis sp. V23-08.</title>
        <authorList>
            <person name="Somphong A."/>
        </authorList>
    </citation>
    <scope>NUCLEOTIDE SEQUENCE [LARGE SCALE GENOMIC DNA]</scope>
    <source>
        <strain evidence="7 8">V23-08</strain>
    </source>
</reference>
<evidence type="ECO:0000256" key="1">
    <source>
        <dbReference type="ARBA" id="ARBA00001974"/>
    </source>
</evidence>
<protein>
    <submittedName>
        <fullName evidence="7">Acyl-CoA dehydrogenase family protein</fullName>
        <ecNumber evidence="7">1.-.-.-</ecNumber>
    </submittedName>
</protein>
<evidence type="ECO:0000313" key="7">
    <source>
        <dbReference type="EMBL" id="MEA5360936.1"/>
    </source>
</evidence>
<dbReference type="Gene3D" id="2.40.110.10">
    <property type="entry name" value="Butyryl-CoA Dehydrogenase, subunit A, domain 2"/>
    <property type="match status" value="1"/>
</dbReference>
<feature type="domain" description="Acyl-CoA dehydrogenase/oxidase C-terminal" evidence="5">
    <location>
        <begin position="240"/>
        <end position="358"/>
    </location>
</feature>
<dbReference type="InterPro" id="IPR046373">
    <property type="entry name" value="Acyl-CoA_Oxase/DH_mid-dom_sf"/>
</dbReference>
<dbReference type="PIRSF" id="PIRSF016578">
    <property type="entry name" value="HsaA"/>
    <property type="match status" value="1"/>
</dbReference>
<dbReference type="InterPro" id="IPR037069">
    <property type="entry name" value="AcylCoA_DH/ox_N_sf"/>
</dbReference>
<keyword evidence="7" id="KW-0560">Oxidoreductase</keyword>
<dbReference type="RefSeq" id="WP_323327512.1">
    <property type="nucleotide sequence ID" value="NZ_JAYFSI010000002.1"/>
</dbReference>
<evidence type="ECO:0000313" key="8">
    <source>
        <dbReference type="Proteomes" id="UP001304298"/>
    </source>
</evidence>
<dbReference type="SUPFAM" id="SSF56645">
    <property type="entry name" value="Acyl-CoA dehydrogenase NM domain-like"/>
    <property type="match status" value="1"/>
</dbReference>
<dbReference type="InterPro" id="IPR009100">
    <property type="entry name" value="AcylCoA_DH/oxidase_NM_dom_sf"/>
</dbReference>
<accession>A0ABU5R6N6</accession>
<dbReference type="InterPro" id="IPR013786">
    <property type="entry name" value="AcylCoA_DH/ox_N"/>
</dbReference>
<dbReference type="Gene3D" id="1.10.540.10">
    <property type="entry name" value="Acyl-CoA dehydrogenase/oxidase, N-terminal domain"/>
    <property type="match status" value="1"/>
</dbReference>
<keyword evidence="3" id="KW-0285">Flavoprotein</keyword>
<dbReference type="EMBL" id="JAYFSI010000002">
    <property type="protein sequence ID" value="MEA5360936.1"/>
    <property type="molecule type" value="Genomic_DNA"/>
</dbReference>
<keyword evidence="4" id="KW-0274">FAD</keyword>
<dbReference type="InterPro" id="IPR009075">
    <property type="entry name" value="AcylCo_DH/oxidase_C"/>
</dbReference>
<name>A0ABU5R6N6_9PSEU</name>
<evidence type="ECO:0000259" key="6">
    <source>
        <dbReference type="Pfam" id="PF02771"/>
    </source>
</evidence>
<dbReference type="Pfam" id="PF00441">
    <property type="entry name" value="Acyl-CoA_dh_1"/>
    <property type="match status" value="1"/>
</dbReference>
<proteinExistence type="inferred from homology"/>
<dbReference type="PANTHER" id="PTHR43884:SF12">
    <property type="entry name" value="ISOVALERYL-COA DEHYDROGENASE, MITOCHONDRIAL-RELATED"/>
    <property type="match status" value="1"/>
</dbReference>
<dbReference type="Gene3D" id="1.20.140.10">
    <property type="entry name" value="Butyryl-CoA Dehydrogenase, subunit A, domain 3"/>
    <property type="match status" value="1"/>
</dbReference>
<dbReference type="SUPFAM" id="SSF47203">
    <property type="entry name" value="Acyl-CoA dehydrogenase C-terminal domain-like"/>
    <property type="match status" value="1"/>
</dbReference>
<evidence type="ECO:0000256" key="4">
    <source>
        <dbReference type="ARBA" id="ARBA00022827"/>
    </source>
</evidence>
<comment type="similarity">
    <text evidence="2">Belongs to the acyl-CoA dehydrogenase family.</text>
</comment>
<dbReference type="Proteomes" id="UP001304298">
    <property type="component" value="Unassembled WGS sequence"/>
</dbReference>